<protein>
    <submittedName>
        <fullName evidence="5">Transcriptional regulator</fullName>
        <ecNumber evidence="5">4.2.1.75</ecNumber>
    </submittedName>
</protein>
<dbReference type="HOGENOM" id="CLU_011276_9_1_11"/>
<dbReference type="SUPFAM" id="SSF69618">
    <property type="entry name" value="HemD-like"/>
    <property type="match status" value="1"/>
</dbReference>
<organism evidence="5 6">
    <name type="scientific">Frankia alni (strain DSM 45986 / CECT 9034 / ACN14a)</name>
    <dbReference type="NCBI Taxonomy" id="326424"/>
    <lineage>
        <taxon>Bacteria</taxon>
        <taxon>Bacillati</taxon>
        <taxon>Actinomycetota</taxon>
        <taxon>Actinomycetes</taxon>
        <taxon>Frankiales</taxon>
        <taxon>Frankiaceae</taxon>
        <taxon>Frankia</taxon>
    </lineage>
</organism>
<dbReference type="STRING" id="326424.FRAAL1354"/>
<dbReference type="InterPro" id="IPR036388">
    <property type="entry name" value="WH-like_DNA-bd_sf"/>
</dbReference>
<dbReference type="InterPro" id="IPR003754">
    <property type="entry name" value="4pyrrol_synth_uPrphyn_synth"/>
</dbReference>
<dbReference type="Gene3D" id="1.10.10.10">
    <property type="entry name" value="Winged helix-like DNA-binding domain superfamily/Winged helix DNA-binding domain"/>
    <property type="match status" value="1"/>
</dbReference>
<dbReference type="GO" id="GO:0006355">
    <property type="term" value="P:regulation of DNA-templated transcription"/>
    <property type="evidence" value="ECO:0007669"/>
    <property type="project" value="InterPro"/>
</dbReference>
<proteinExistence type="predicted"/>
<dbReference type="InterPro" id="IPR016032">
    <property type="entry name" value="Sig_transdc_resp-reg_C-effctor"/>
</dbReference>
<dbReference type="EC" id="4.2.1.75" evidence="5"/>
<accession>Q0RR09</accession>
<dbReference type="CDD" id="cd00383">
    <property type="entry name" value="trans_reg_C"/>
    <property type="match status" value="1"/>
</dbReference>
<dbReference type="Proteomes" id="UP000000657">
    <property type="component" value="Chromosome"/>
</dbReference>
<evidence type="ECO:0000313" key="6">
    <source>
        <dbReference type="Proteomes" id="UP000000657"/>
    </source>
</evidence>
<dbReference type="eggNOG" id="COG1587">
    <property type="taxonomic scope" value="Bacteria"/>
</dbReference>
<feature type="region of interest" description="Disordered" evidence="3">
    <location>
        <begin position="1"/>
        <end position="21"/>
    </location>
</feature>
<dbReference type="CDD" id="cd06578">
    <property type="entry name" value="HemD"/>
    <property type="match status" value="1"/>
</dbReference>
<reference evidence="5 6" key="1">
    <citation type="journal article" date="2007" name="Genome Res.">
        <title>Genome characteristics of facultatively symbiotic Frankia sp. strains reflect host range and host plant biogeography.</title>
        <authorList>
            <person name="Normand P."/>
            <person name="Lapierre P."/>
            <person name="Tisa L.S."/>
            <person name="Gogarten J.P."/>
            <person name="Alloisio N."/>
            <person name="Bagnarol E."/>
            <person name="Bassi C.A."/>
            <person name="Berry A.M."/>
            <person name="Bickhart D.M."/>
            <person name="Choisne N."/>
            <person name="Couloux A."/>
            <person name="Cournoyer B."/>
            <person name="Cruveiller S."/>
            <person name="Daubin V."/>
            <person name="Demange N."/>
            <person name="Francino M.P."/>
            <person name="Goltsman E."/>
            <person name="Huang Y."/>
            <person name="Kopp O.R."/>
            <person name="Labarre L."/>
            <person name="Lapidus A."/>
            <person name="Lavire C."/>
            <person name="Marechal J."/>
            <person name="Martinez M."/>
            <person name="Mastronunzio J.E."/>
            <person name="Mullin B.C."/>
            <person name="Niemann J."/>
            <person name="Pujic P."/>
            <person name="Rawnsley T."/>
            <person name="Rouy Z."/>
            <person name="Schenowitz C."/>
            <person name="Sellstedt A."/>
            <person name="Tavares F."/>
            <person name="Tomkins J.P."/>
            <person name="Vallenet D."/>
            <person name="Valverde C."/>
            <person name="Wall L.G."/>
            <person name="Wang Y."/>
            <person name="Medigue C."/>
            <person name="Benson D.R."/>
        </authorList>
    </citation>
    <scope>NUCLEOTIDE SEQUENCE [LARGE SCALE GENOMIC DNA]</scope>
    <source>
        <strain evidence="6">DSM 45986 / CECT 9034 / ACN14a</strain>
    </source>
</reference>
<feature type="domain" description="OmpR/PhoB-type" evidence="4">
    <location>
        <begin position="299"/>
        <end position="394"/>
    </location>
</feature>
<dbReference type="EMBL" id="CT573213">
    <property type="protein sequence ID" value="CAJ60014.1"/>
    <property type="molecule type" value="Genomic_DNA"/>
</dbReference>
<dbReference type="GO" id="GO:0003677">
    <property type="term" value="F:DNA binding"/>
    <property type="evidence" value="ECO:0007669"/>
    <property type="project" value="UniProtKB-UniRule"/>
</dbReference>
<dbReference type="KEGG" id="fal:FRAAL1354"/>
<sequence>MPTPSSARPESGEIADGASVTERMPVTELPPLLGFTVGITAARRREELASLLERRGARVVQAPALRIVPLADDGKLLAATRACLTERLDVVIATTAIGFRGWLEAAEGWGLGDGLRDRLAQARLFTRGPKVTGAVRAAGLTECWSPHSESGAELMAHLLGTDLAGLRIAVQLHGEPLPDMVEGLRAAGAEVVEIPVYRWEPPEDLRPVGRMVELIVTGGVSAVTFTSAPAVLSLLGTAREAGRLDETLAALRADVLAACVGPVCAAPLVRAGIPVVTPERYRLGALVRTLSDELPRRRVRTVEAAGHVLRVQGAAVIVNGEPVMLAPKTAAVLDALAERPGRVLSRAELLRRTGTAGLTDEHAVEMTVARLRTALGPAGRAVETVIKRGYRLAIA</sequence>
<dbReference type="NCBIfam" id="NF005568">
    <property type="entry name" value="PRK07239.1"/>
    <property type="match status" value="1"/>
</dbReference>
<keyword evidence="5" id="KW-0456">Lyase</keyword>
<dbReference type="InterPro" id="IPR039793">
    <property type="entry name" value="UROS/Hem4"/>
</dbReference>
<evidence type="ECO:0000313" key="5">
    <source>
        <dbReference type="EMBL" id="CAJ60014.1"/>
    </source>
</evidence>
<dbReference type="Pfam" id="PF00486">
    <property type="entry name" value="Trans_reg_C"/>
    <property type="match status" value="1"/>
</dbReference>
<dbReference type="PROSITE" id="PS51755">
    <property type="entry name" value="OMPR_PHOB"/>
    <property type="match status" value="1"/>
</dbReference>
<dbReference type="SUPFAM" id="SSF46894">
    <property type="entry name" value="C-terminal effector domain of the bipartite response regulators"/>
    <property type="match status" value="1"/>
</dbReference>
<dbReference type="AlphaFoldDB" id="Q0RR09"/>
<evidence type="ECO:0000256" key="1">
    <source>
        <dbReference type="ARBA" id="ARBA00023125"/>
    </source>
</evidence>
<dbReference type="RefSeq" id="WP_011602551.1">
    <property type="nucleotide sequence ID" value="NC_008278.1"/>
</dbReference>
<dbReference type="InterPro" id="IPR036108">
    <property type="entry name" value="4pyrrol_syn_uPrphyn_synt_sf"/>
</dbReference>
<dbReference type="GO" id="GO:0000160">
    <property type="term" value="P:phosphorelay signal transduction system"/>
    <property type="evidence" value="ECO:0007669"/>
    <property type="project" value="InterPro"/>
</dbReference>
<evidence type="ECO:0000256" key="2">
    <source>
        <dbReference type="PROSITE-ProRule" id="PRU01091"/>
    </source>
</evidence>
<keyword evidence="1 2" id="KW-0238">DNA-binding</keyword>
<dbReference type="Gene3D" id="3.40.50.10090">
    <property type="match status" value="2"/>
</dbReference>
<dbReference type="SMART" id="SM00862">
    <property type="entry name" value="Trans_reg_C"/>
    <property type="match status" value="1"/>
</dbReference>
<dbReference type="InterPro" id="IPR001867">
    <property type="entry name" value="OmpR/PhoB-type_DNA-bd"/>
</dbReference>
<dbReference type="PANTHER" id="PTHR40082">
    <property type="entry name" value="BLR5956 PROTEIN"/>
    <property type="match status" value="1"/>
</dbReference>
<dbReference type="GO" id="GO:0006780">
    <property type="term" value="P:uroporphyrinogen III biosynthetic process"/>
    <property type="evidence" value="ECO:0007669"/>
    <property type="project" value="InterPro"/>
</dbReference>
<dbReference type="Pfam" id="PF02602">
    <property type="entry name" value="HEM4"/>
    <property type="match status" value="1"/>
</dbReference>
<feature type="DNA-binding region" description="OmpR/PhoB-type" evidence="2">
    <location>
        <begin position="299"/>
        <end position="394"/>
    </location>
</feature>
<dbReference type="PANTHER" id="PTHR40082:SF1">
    <property type="entry name" value="BLR5956 PROTEIN"/>
    <property type="match status" value="1"/>
</dbReference>
<dbReference type="eggNOG" id="COG0745">
    <property type="taxonomic scope" value="Bacteria"/>
</dbReference>
<gene>
    <name evidence="5" type="ordered locus">FRAAL1354</name>
</gene>
<dbReference type="OrthoDB" id="213853at2"/>
<dbReference type="GO" id="GO:0004852">
    <property type="term" value="F:uroporphyrinogen-III synthase activity"/>
    <property type="evidence" value="ECO:0007669"/>
    <property type="project" value="UniProtKB-EC"/>
</dbReference>
<keyword evidence="6" id="KW-1185">Reference proteome</keyword>
<evidence type="ECO:0000259" key="4">
    <source>
        <dbReference type="PROSITE" id="PS51755"/>
    </source>
</evidence>
<evidence type="ECO:0000256" key="3">
    <source>
        <dbReference type="SAM" id="MobiDB-lite"/>
    </source>
</evidence>
<name>Q0RR09_FRAAA</name>